<organism evidence="2">
    <name type="scientific">uncultured Caudovirales phage</name>
    <dbReference type="NCBI Taxonomy" id="2100421"/>
    <lineage>
        <taxon>Viruses</taxon>
        <taxon>Duplodnaviria</taxon>
        <taxon>Heunggongvirae</taxon>
        <taxon>Uroviricota</taxon>
        <taxon>Caudoviricetes</taxon>
        <taxon>Peduoviridae</taxon>
        <taxon>Maltschvirus</taxon>
        <taxon>Maltschvirus maltsch</taxon>
    </lineage>
</organism>
<protein>
    <recommendedName>
        <fullName evidence="3">Lipoprotein</fullName>
    </recommendedName>
</protein>
<keyword evidence="1" id="KW-0812">Transmembrane</keyword>
<name>A0A6J5L6K2_9CAUD</name>
<feature type="transmembrane region" description="Helical" evidence="1">
    <location>
        <begin position="12"/>
        <end position="31"/>
    </location>
</feature>
<evidence type="ECO:0008006" key="3">
    <source>
        <dbReference type="Google" id="ProtNLM"/>
    </source>
</evidence>
<keyword evidence="1" id="KW-0472">Membrane</keyword>
<dbReference type="PROSITE" id="PS51257">
    <property type="entry name" value="PROKAR_LIPOPROTEIN"/>
    <property type="match status" value="1"/>
</dbReference>
<reference evidence="2" key="1">
    <citation type="submission" date="2020-04" db="EMBL/GenBank/DDBJ databases">
        <authorList>
            <person name="Chiriac C."/>
            <person name="Salcher M."/>
            <person name="Ghai R."/>
            <person name="Kavagutti S V."/>
        </authorList>
    </citation>
    <scope>NUCLEOTIDE SEQUENCE</scope>
</reference>
<dbReference type="EMBL" id="LR796237">
    <property type="protein sequence ID" value="CAB4130011.1"/>
    <property type="molecule type" value="Genomic_DNA"/>
</dbReference>
<accession>A0A6J5L6K2</accession>
<sequence length="87" mass="9703">MNFIYKNPLLSLSALFGGSVLFLVGCFVLLYQDAEAWKTFKESHNCKIIAESASSLSYGTTTNGRIGTYATPKRTTYRCDDGVEYTR</sequence>
<gene>
    <name evidence="2" type="ORF">UFOVP116_225</name>
</gene>
<keyword evidence="1" id="KW-1133">Transmembrane helix</keyword>
<proteinExistence type="predicted"/>
<evidence type="ECO:0000313" key="2">
    <source>
        <dbReference type="EMBL" id="CAB4130011.1"/>
    </source>
</evidence>
<evidence type="ECO:0000256" key="1">
    <source>
        <dbReference type="SAM" id="Phobius"/>
    </source>
</evidence>